<dbReference type="AlphaFoldDB" id="A0A558DTP0"/>
<evidence type="ECO:0000259" key="1">
    <source>
        <dbReference type="PROSITE" id="PS51340"/>
    </source>
</evidence>
<dbReference type="PANTHER" id="PTHR30212">
    <property type="entry name" value="PROTEIN YIIM"/>
    <property type="match status" value="1"/>
</dbReference>
<reference evidence="2 3" key="1">
    <citation type="submission" date="2019-07" db="EMBL/GenBank/DDBJ databases">
        <title>The pathways for chlorine oxyanion respiration interact through the shared metabolite chlorate.</title>
        <authorList>
            <person name="Barnum T.P."/>
            <person name="Cheng Y."/>
            <person name="Hill K.A."/>
            <person name="Lucas L.N."/>
            <person name="Carlson H.K."/>
            <person name="Coates J.D."/>
        </authorList>
    </citation>
    <scope>NUCLEOTIDE SEQUENCE [LARGE SCALE GENOMIC DNA]</scope>
    <source>
        <strain evidence="2 3">BK-1</strain>
    </source>
</reference>
<dbReference type="GO" id="GO:0030170">
    <property type="term" value="F:pyridoxal phosphate binding"/>
    <property type="evidence" value="ECO:0007669"/>
    <property type="project" value="InterPro"/>
</dbReference>
<gene>
    <name evidence="2" type="ORF">FHP88_05875</name>
</gene>
<organism evidence="2 3">
    <name type="scientific">Sedimenticola selenatireducens</name>
    <dbReference type="NCBI Taxonomy" id="191960"/>
    <lineage>
        <taxon>Bacteria</taxon>
        <taxon>Pseudomonadati</taxon>
        <taxon>Pseudomonadota</taxon>
        <taxon>Gammaproteobacteria</taxon>
        <taxon>Chromatiales</taxon>
        <taxon>Sedimenticolaceae</taxon>
        <taxon>Sedimenticola</taxon>
    </lineage>
</organism>
<protein>
    <submittedName>
        <fullName evidence="2">MOSC domain-containing protein</fullName>
    </submittedName>
</protein>
<dbReference type="InterPro" id="IPR005302">
    <property type="entry name" value="MoCF_Sase_C"/>
</dbReference>
<evidence type="ECO:0000313" key="3">
    <source>
        <dbReference type="Proteomes" id="UP000316649"/>
    </source>
</evidence>
<sequence>MNTLILTGVTVPLNGGVSSAINKQPITTRTHCTADGLTDDEQADHRHHGGPDRALHYYPQEHFAYWETFWKAMQLSPSPTPFKPGAFGENLSDSGLTEEQVHIGDIFSLGEAVIQISQPRAPCFKLNIRFGYPQMSLIMQTLGKTGWLFRILQPGIVQPGDQLTKQHEDEARLTVKACLDTLYNQPFGAERLNLLIGHSALSRGWRQHASNWIDNTLADDWSRRLFNQTDSSDG</sequence>
<dbReference type="Pfam" id="PF03473">
    <property type="entry name" value="MOSC"/>
    <property type="match status" value="1"/>
</dbReference>
<dbReference type="GO" id="GO:0030151">
    <property type="term" value="F:molybdenum ion binding"/>
    <property type="evidence" value="ECO:0007669"/>
    <property type="project" value="InterPro"/>
</dbReference>
<dbReference type="PANTHER" id="PTHR30212:SF2">
    <property type="entry name" value="PROTEIN YIIM"/>
    <property type="match status" value="1"/>
</dbReference>
<dbReference type="Proteomes" id="UP000316649">
    <property type="component" value="Unassembled WGS sequence"/>
</dbReference>
<dbReference type="SUPFAM" id="SSF50800">
    <property type="entry name" value="PK beta-barrel domain-like"/>
    <property type="match status" value="1"/>
</dbReference>
<keyword evidence="3" id="KW-1185">Reference proteome</keyword>
<dbReference type="Gene3D" id="2.40.33.20">
    <property type="entry name" value="PK beta-barrel domain-like"/>
    <property type="match status" value="1"/>
</dbReference>
<feature type="domain" description="MOSC" evidence="1">
    <location>
        <begin position="24"/>
        <end position="166"/>
    </location>
</feature>
<dbReference type="InterPro" id="IPR052353">
    <property type="entry name" value="Benzoxazolinone_Detox_Enz"/>
</dbReference>
<dbReference type="RefSeq" id="WP_144358080.1">
    <property type="nucleotide sequence ID" value="NZ_VMNH01000005.1"/>
</dbReference>
<proteinExistence type="predicted"/>
<dbReference type="OrthoDB" id="9786134at2"/>
<dbReference type="InterPro" id="IPR011037">
    <property type="entry name" value="Pyrv_Knase-like_insert_dom_sf"/>
</dbReference>
<comment type="caution">
    <text evidence="2">The sequence shown here is derived from an EMBL/GenBank/DDBJ whole genome shotgun (WGS) entry which is preliminary data.</text>
</comment>
<name>A0A558DTP0_9GAMM</name>
<dbReference type="PROSITE" id="PS51340">
    <property type="entry name" value="MOSC"/>
    <property type="match status" value="1"/>
</dbReference>
<accession>A0A558DTP0</accession>
<dbReference type="EMBL" id="VMNH01000005">
    <property type="protein sequence ID" value="TVO76951.1"/>
    <property type="molecule type" value="Genomic_DNA"/>
</dbReference>
<evidence type="ECO:0000313" key="2">
    <source>
        <dbReference type="EMBL" id="TVO76951.1"/>
    </source>
</evidence>
<dbReference type="GO" id="GO:0003824">
    <property type="term" value="F:catalytic activity"/>
    <property type="evidence" value="ECO:0007669"/>
    <property type="project" value="InterPro"/>
</dbReference>